<dbReference type="EMBL" id="MU004199">
    <property type="protein sequence ID" value="KAF2489343.1"/>
    <property type="molecule type" value="Genomic_DNA"/>
</dbReference>
<evidence type="ECO:0000313" key="14">
    <source>
        <dbReference type="Proteomes" id="UP000799750"/>
    </source>
</evidence>
<keyword evidence="6 10" id="KW-0256">Endoplasmic reticulum</keyword>
<reference evidence="13" key="1">
    <citation type="journal article" date="2020" name="Stud. Mycol.">
        <title>101 Dothideomycetes genomes: a test case for predicting lifestyles and emergence of pathogens.</title>
        <authorList>
            <person name="Haridas S."/>
            <person name="Albert R."/>
            <person name="Binder M."/>
            <person name="Bloem J."/>
            <person name="Labutti K."/>
            <person name="Salamov A."/>
            <person name="Andreopoulos B."/>
            <person name="Baker S."/>
            <person name="Barry K."/>
            <person name="Bills G."/>
            <person name="Bluhm B."/>
            <person name="Cannon C."/>
            <person name="Castanera R."/>
            <person name="Culley D."/>
            <person name="Daum C."/>
            <person name="Ezra D."/>
            <person name="Gonzalez J."/>
            <person name="Henrissat B."/>
            <person name="Kuo A."/>
            <person name="Liang C."/>
            <person name="Lipzen A."/>
            <person name="Lutzoni F."/>
            <person name="Magnuson J."/>
            <person name="Mondo S."/>
            <person name="Nolan M."/>
            <person name="Ohm R."/>
            <person name="Pangilinan J."/>
            <person name="Park H.-J."/>
            <person name="Ramirez L."/>
            <person name="Alfaro M."/>
            <person name="Sun H."/>
            <person name="Tritt A."/>
            <person name="Yoshinaga Y."/>
            <person name="Zwiers L.-H."/>
            <person name="Turgeon B."/>
            <person name="Goodwin S."/>
            <person name="Spatafora J."/>
            <person name="Crous P."/>
            <person name="Grigoriev I."/>
        </authorList>
    </citation>
    <scope>NUCLEOTIDE SEQUENCE</scope>
    <source>
        <strain evidence="13">CBS 269.34</strain>
    </source>
</reference>
<keyword evidence="5 12" id="KW-0732">Signal</keyword>
<dbReference type="GO" id="GO:0005789">
    <property type="term" value="C:endoplasmic reticulum membrane"/>
    <property type="evidence" value="ECO:0007669"/>
    <property type="project" value="UniProtKB-SubCell"/>
</dbReference>
<evidence type="ECO:0000256" key="2">
    <source>
        <dbReference type="ARBA" id="ARBA00007149"/>
    </source>
</evidence>
<evidence type="ECO:0000256" key="9">
    <source>
        <dbReference type="ARBA" id="ARBA00024969"/>
    </source>
</evidence>
<keyword evidence="7 11" id="KW-1133">Transmembrane helix</keyword>
<evidence type="ECO:0000256" key="10">
    <source>
        <dbReference type="PIRNR" id="PIRNR017290"/>
    </source>
</evidence>
<evidence type="ECO:0000256" key="3">
    <source>
        <dbReference type="ARBA" id="ARBA00017291"/>
    </source>
</evidence>
<dbReference type="PANTHER" id="PTHR28090">
    <property type="entry name" value="PROTEIN ROT1"/>
    <property type="match status" value="1"/>
</dbReference>
<dbReference type="PANTHER" id="PTHR28090:SF1">
    <property type="entry name" value="PROTEIN ROT1"/>
    <property type="match status" value="1"/>
</dbReference>
<organism evidence="13 14">
    <name type="scientific">Lophium mytilinum</name>
    <dbReference type="NCBI Taxonomy" id="390894"/>
    <lineage>
        <taxon>Eukaryota</taxon>
        <taxon>Fungi</taxon>
        <taxon>Dikarya</taxon>
        <taxon>Ascomycota</taxon>
        <taxon>Pezizomycotina</taxon>
        <taxon>Dothideomycetes</taxon>
        <taxon>Pleosporomycetidae</taxon>
        <taxon>Mytilinidiales</taxon>
        <taxon>Mytilinidiaceae</taxon>
        <taxon>Lophium</taxon>
    </lineage>
</organism>
<evidence type="ECO:0000256" key="1">
    <source>
        <dbReference type="ARBA" id="ARBA00004115"/>
    </source>
</evidence>
<dbReference type="GO" id="GO:0006458">
    <property type="term" value="P:'de novo' protein folding"/>
    <property type="evidence" value="ECO:0007669"/>
    <property type="project" value="InterPro"/>
</dbReference>
<name>A0A6A6QCF7_9PEZI</name>
<comment type="function">
    <text evidence="9 10">Required for normal levels of the cell wall 1,6-beta-glucan. Involved in a protein folding machinery chaperoning proteins acting in various physiological processes including cell wall synthesis and lysis of autophagic bodies.</text>
</comment>
<dbReference type="Pfam" id="PF10681">
    <property type="entry name" value="Rot1"/>
    <property type="match status" value="1"/>
</dbReference>
<accession>A0A6A6QCF7</accession>
<gene>
    <name evidence="13" type="ORF">BU16DRAFT_471832</name>
</gene>
<comment type="similarity">
    <text evidence="2 10">Belongs to the ROT1 family.</text>
</comment>
<keyword evidence="4 11" id="KW-0812">Transmembrane</keyword>
<dbReference type="AlphaFoldDB" id="A0A6A6QCF7"/>
<comment type="subcellular location">
    <subcellularLocation>
        <location evidence="1">Endoplasmic reticulum membrane</location>
        <topology evidence="1">Single-pass type I membrane protein</topology>
    </subcellularLocation>
</comment>
<evidence type="ECO:0000256" key="4">
    <source>
        <dbReference type="ARBA" id="ARBA00022692"/>
    </source>
</evidence>
<evidence type="ECO:0000256" key="8">
    <source>
        <dbReference type="ARBA" id="ARBA00023136"/>
    </source>
</evidence>
<keyword evidence="14" id="KW-1185">Reference proteome</keyword>
<evidence type="ECO:0000256" key="12">
    <source>
        <dbReference type="SAM" id="SignalP"/>
    </source>
</evidence>
<dbReference type="InterPro" id="IPR019623">
    <property type="entry name" value="Rot1"/>
</dbReference>
<keyword evidence="8 10" id="KW-0472">Membrane</keyword>
<proteinExistence type="inferred from homology"/>
<evidence type="ECO:0000313" key="13">
    <source>
        <dbReference type="EMBL" id="KAF2489343.1"/>
    </source>
</evidence>
<evidence type="ECO:0000256" key="5">
    <source>
        <dbReference type="ARBA" id="ARBA00022729"/>
    </source>
</evidence>
<dbReference type="GO" id="GO:0051082">
    <property type="term" value="F:unfolded protein binding"/>
    <property type="evidence" value="ECO:0007669"/>
    <property type="project" value="TreeGrafter"/>
</dbReference>
<feature type="signal peptide" evidence="12">
    <location>
        <begin position="1"/>
        <end position="18"/>
    </location>
</feature>
<sequence>MLSSIASALLVGASVVAAQTIPTDLVGTWSSKSNKTLTGPKFYDPVNEKFTEPERPGISYSFSAAGFFEEAYYRAVANPNDPKCPAAIIQWQHGSFTKQANGSLVLVPIAVDGRQLYSDPCAYDEAVYTRYNTSEMFQRYEVLTDPYHNIPRLNLFQFDGSPMMPLYLVMSPPEMLPTGTLNPLTTATAGGAKATSKFKRSAEGFNLPMNHKVLGKRHEPIAADRIWWFGVFLTGSGALLYYFF</sequence>
<evidence type="ECO:0000256" key="6">
    <source>
        <dbReference type="ARBA" id="ARBA00022824"/>
    </source>
</evidence>
<dbReference type="OrthoDB" id="5327821at2759"/>
<dbReference type="PIRSF" id="PIRSF017290">
    <property type="entry name" value="ROT1_prd"/>
    <property type="match status" value="1"/>
</dbReference>
<protein>
    <recommendedName>
        <fullName evidence="3 10">Protein ROT1</fullName>
    </recommendedName>
</protein>
<feature type="transmembrane region" description="Helical" evidence="11">
    <location>
        <begin position="226"/>
        <end position="243"/>
    </location>
</feature>
<feature type="chain" id="PRO_5025472278" description="Protein ROT1" evidence="12">
    <location>
        <begin position="19"/>
        <end position="244"/>
    </location>
</feature>
<evidence type="ECO:0000256" key="11">
    <source>
        <dbReference type="SAM" id="Phobius"/>
    </source>
</evidence>
<dbReference type="Proteomes" id="UP000799750">
    <property type="component" value="Unassembled WGS sequence"/>
</dbReference>
<evidence type="ECO:0000256" key="7">
    <source>
        <dbReference type="ARBA" id="ARBA00022989"/>
    </source>
</evidence>